<dbReference type="InterPro" id="IPR043862">
    <property type="entry name" value="DUF5824"/>
</dbReference>
<dbReference type="EMBL" id="MN740228">
    <property type="protein sequence ID" value="QHT94597.1"/>
    <property type="molecule type" value="Genomic_DNA"/>
</dbReference>
<accession>A0A6C0IRU0</accession>
<organism evidence="2">
    <name type="scientific">viral metagenome</name>
    <dbReference type="NCBI Taxonomy" id="1070528"/>
    <lineage>
        <taxon>unclassified sequences</taxon>
        <taxon>metagenomes</taxon>
        <taxon>organismal metagenomes</taxon>
    </lineage>
</organism>
<reference evidence="2" key="1">
    <citation type="journal article" date="2020" name="Nature">
        <title>Giant virus diversity and host interactions through global metagenomics.</title>
        <authorList>
            <person name="Schulz F."/>
            <person name="Roux S."/>
            <person name="Paez-Espino D."/>
            <person name="Jungbluth S."/>
            <person name="Walsh D.A."/>
            <person name="Denef V.J."/>
            <person name="McMahon K.D."/>
            <person name="Konstantinidis K.T."/>
            <person name="Eloe-Fadrosh E.A."/>
            <person name="Kyrpides N.C."/>
            <person name="Woyke T."/>
        </authorList>
    </citation>
    <scope>NUCLEOTIDE SEQUENCE</scope>
    <source>
        <strain evidence="2">GVMAG-M-3300024261-26</strain>
    </source>
</reference>
<sequence length="166" mass="18965">MSIPVRYIPKVLTTKDSKLQKTSIHKSRRLYKKGKYYQRPKVRSFKSKPSKHLQNVKNMYNIQPLEVNDELSKKTKCSKEGLEQIVNKGRGAYYSSGSRPNQTAESWGIARLASAITGGPASVIDYHILNEHCKPEGKARKNAKKTCKKMGRCKKYMHNYTSRKSA</sequence>
<protein>
    <recommendedName>
        <fullName evidence="1">DUF5824 domain-containing protein</fullName>
    </recommendedName>
</protein>
<name>A0A6C0IRU0_9ZZZZ</name>
<evidence type="ECO:0000259" key="1">
    <source>
        <dbReference type="Pfam" id="PF19141"/>
    </source>
</evidence>
<proteinExistence type="predicted"/>
<evidence type="ECO:0000313" key="2">
    <source>
        <dbReference type="EMBL" id="QHT94597.1"/>
    </source>
</evidence>
<dbReference type="Pfam" id="PF19141">
    <property type="entry name" value="DUF5824"/>
    <property type="match status" value="1"/>
</dbReference>
<dbReference type="AlphaFoldDB" id="A0A6C0IRU0"/>
<feature type="domain" description="DUF5824" evidence="1">
    <location>
        <begin position="15"/>
        <end position="114"/>
    </location>
</feature>